<evidence type="ECO:0000313" key="2">
    <source>
        <dbReference type="Proteomes" id="UP000027432"/>
    </source>
</evidence>
<proteinExistence type="predicted"/>
<gene>
    <name evidence="1" type="ORF">TP2_11200</name>
</gene>
<name>A0A074J696_9RHOB</name>
<comment type="caution">
    <text evidence="1">The sequence shown here is derived from an EMBL/GenBank/DDBJ whole genome shotgun (WGS) entry which is preliminary data.</text>
</comment>
<dbReference type="AlphaFoldDB" id="A0A074J696"/>
<sequence>MLQARARDPADVKWLNARKLDDTQTMVGVRQGVHEGM</sequence>
<keyword evidence="2" id="KW-1185">Reference proteome</keyword>
<protein>
    <submittedName>
        <fullName evidence="1">Uncharacterized protein</fullName>
    </submittedName>
</protein>
<evidence type="ECO:0000313" key="1">
    <source>
        <dbReference type="EMBL" id="KEO52034.1"/>
    </source>
</evidence>
<reference evidence="1 2" key="1">
    <citation type="submission" date="2013-07" db="EMBL/GenBank/DDBJ databases">
        <title>Thioclava pacifica DSM 10166 Genome Sequencing.</title>
        <authorList>
            <person name="Lai Q."/>
            <person name="Shao Z."/>
        </authorList>
    </citation>
    <scope>NUCLEOTIDE SEQUENCE [LARGE SCALE GENOMIC DNA]</scope>
    <source>
        <strain evidence="1 2">DSM 10166</strain>
    </source>
</reference>
<organism evidence="1 2">
    <name type="scientific">Thioclava pacifica DSM 10166</name>
    <dbReference type="NCBI Taxonomy" id="1353537"/>
    <lineage>
        <taxon>Bacteria</taxon>
        <taxon>Pseudomonadati</taxon>
        <taxon>Pseudomonadota</taxon>
        <taxon>Alphaproteobacteria</taxon>
        <taxon>Rhodobacterales</taxon>
        <taxon>Paracoccaceae</taxon>
        <taxon>Thioclava</taxon>
    </lineage>
</organism>
<dbReference type="Proteomes" id="UP000027432">
    <property type="component" value="Unassembled WGS sequence"/>
</dbReference>
<accession>A0A074J696</accession>
<dbReference type="EMBL" id="AUND01000034">
    <property type="protein sequence ID" value="KEO52034.1"/>
    <property type="molecule type" value="Genomic_DNA"/>
</dbReference>